<proteinExistence type="predicted"/>
<dbReference type="GeneID" id="62165547"/>
<gene>
    <name evidence="4" type="ORF">CkaCkLH20_09758</name>
</gene>
<dbReference type="InterPro" id="IPR029058">
    <property type="entry name" value="AB_hydrolase_fold"/>
</dbReference>
<organism evidence="4 5">
    <name type="scientific">Colletotrichum karsti</name>
    <dbReference type="NCBI Taxonomy" id="1095194"/>
    <lineage>
        <taxon>Eukaryota</taxon>
        <taxon>Fungi</taxon>
        <taxon>Dikarya</taxon>
        <taxon>Ascomycota</taxon>
        <taxon>Pezizomycotina</taxon>
        <taxon>Sordariomycetes</taxon>
        <taxon>Hypocreomycetidae</taxon>
        <taxon>Glomerellales</taxon>
        <taxon>Glomerellaceae</taxon>
        <taxon>Colletotrichum</taxon>
        <taxon>Colletotrichum boninense species complex</taxon>
    </lineage>
</organism>
<evidence type="ECO:0000256" key="2">
    <source>
        <dbReference type="SAM" id="MobiDB-lite"/>
    </source>
</evidence>
<sequence>MNSNKLARTVSNISNLSRSSKNGSKANSKANSAATSRAGTPDGEYDNPLENIARWRLTANAFALRSGAAFAFGLQNLSAPVPPAANRVIWLDSTLSEWAGKEKIRVDVWLPPQTTPAKPTGKVPAVINFHGGGFVLGQGTDDARWAGAVATALNAVVFSVSYRLAPGYPFPTPVEDAADSILQIVARAEEFRIDKSKVFISGFSAGGTLALAGWNLLQEPQRWGYELKFPVPDISGIVLFYPLLDWTITRPMKRQTCGRPDMTLPKGMTDLFDASYVYPPRPRSERHDPRLSPGLMTDEMVDRLPPIHLCMCEYDMLLLEGQKFAERLQSRGRRISTRVVETEKHAWDKPPPFTPKETVMVEYGEAIAAVKEWLSPDILDVPKISDVNTPRIEITREDSL</sequence>
<dbReference type="EMBL" id="JAATWM020000035">
    <property type="protein sequence ID" value="KAF9872895.1"/>
    <property type="molecule type" value="Genomic_DNA"/>
</dbReference>
<dbReference type="PANTHER" id="PTHR48081:SF8">
    <property type="entry name" value="ALPHA_BETA HYDROLASE FOLD-3 DOMAIN-CONTAINING PROTEIN-RELATED"/>
    <property type="match status" value="1"/>
</dbReference>
<name>A0A9P6LHS6_9PEZI</name>
<comment type="caution">
    <text evidence="4">The sequence shown here is derived from an EMBL/GenBank/DDBJ whole genome shotgun (WGS) entry which is preliminary data.</text>
</comment>
<dbReference type="SUPFAM" id="SSF53474">
    <property type="entry name" value="alpha/beta-Hydrolases"/>
    <property type="match status" value="1"/>
</dbReference>
<feature type="compositionally biased region" description="Low complexity" evidence="2">
    <location>
        <begin position="17"/>
        <end position="38"/>
    </location>
</feature>
<dbReference type="Proteomes" id="UP000781932">
    <property type="component" value="Unassembled WGS sequence"/>
</dbReference>
<dbReference type="RefSeq" id="XP_038742356.1">
    <property type="nucleotide sequence ID" value="XM_038892473.1"/>
</dbReference>
<dbReference type="Gene3D" id="3.40.50.1820">
    <property type="entry name" value="alpha/beta hydrolase"/>
    <property type="match status" value="1"/>
</dbReference>
<accession>A0A9P6LHS6</accession>
<feature type="compositionally biased region" description="Polar residues" evidence="2">
    <location>
        <begin position="1"/>
        <end position="16"/>
    </location>
</feature>
<evidence type="ECO:0000313" key="5">
    <source>
        <dbReference type="Proteomes" id="UP000781932"/>
    </source>
</evidence>
<feature type="region of interest" description="Disordered" evidence="2">
    <location>
        <begin position="1"/>
        <end position="45"/>
    </location>
</feature>
<reference evidence="4" key="1">
    <citation type="submission" date="2020-03" db="EMBL/GenBank/DDBJ databases">
        <authorList>
            <person name="He L."/>
        </authorList>
    </citation>
    <scope>NUCLEOTIDE SEQUENCE</scope>
    <source>
        <strain evidence="4">CkLH20</strain>
    </source>
</reference>
<dbReference type="PANTHER" id="PTHR48081">
    <property type="entry name" value="AB HYDROLASE SUPERFAMILY PROTEIN C4A8.06C"/>
    <property type="match status" value="1"/>
</dbReference>
<keyword evidence="5" id="KW-1185">Reference proteome</keyword>
<protein>
    <recommendedName>
        <fullName evidence="3">Alpha/beta hydrolase fold-3 domain-containing protein</fullName>
    </recommendedName>
</protein>
<evidence type="ECO:0000313" key="4">
    <source>
        <dbReference type="EMBL" id="KAF9872895.1"/>
    </source>
</evidence>
<evidence type="ECO:0000259" key="3">
    <source>
        <dbReference type="Pfam" id="PF07859"/>
    </source>
</evidence>
<reference evidence="4" key="2">
    <citation type="submission" date="2020-11" db="EMBL/GenBank/DDBJ databases">
        <title>Whole genome sequencing of Colletotrichum sp.</title>
        <authorList>
            <person name="Li H."/>
        </authorList>
    </citation>
    <scope>NUCLEOTIDE SEQUENCE</scope>
    <source>
        <strain evidence="4">CkLH20</strain>
    </source>
</reference>
<dbReference type="GO" id="GO:0016787">
    <property type="term" value="F:hydrolase activity"/>
    <property type="evidence" value="ECO:0007669"/>
    <property type="project" value="UniProtKB-KW"/>
</dbReference>
<dbReference type="InterPro" id="IPR050300">
    <property type="entry name" value="GDXG_lipolytic_enzyme"/>
</dbReference>
<keyword evidence="1" id="KW-0378">Hydrolase</keyword>
<dbReference type="OrthoDB" id="433474at2759"/>
<dbReference type="AlphaFoldDB" id="A0A9P6LHS6"/>
<dbReference type="InterPro" id="IPR013094">
    <property type="entry name" value="AB_hydrolase_3"/>
</dbReference>
<evidence type="ECO:0000256" key="1">
    <source>
        <dbReference type="ARBA" id="ARBA00022801"/>
    </source>
</evidence>
<feature type="domain" description="Alpha/beta hydrolase fold-3" evidence="3">
    <location>
        <begin position="126"/>
        <end position="347"/>
    </location>
</feature>
<dbReference type="Pfam" id="PF07859">
    <property type="entry name" value="Abhydrolase_3"/>
    <property type="match status" value="1"/>
</dbReference>